<dbReference type="InterPro" id="IPR051504">
    <property type="entry name" value="Plant_metabolite_acyltrans"/>
</dbReference>
<protein>
    <submittedName>
        <fullName evidence="3">Uncharacterized protein</fullName>
    </submittedName>
</protein>
<keyword evidence="2" id="KW-0012">Acyltransferase</keyword>
<reference evidence="3" key="2">
    <citation type="submission" date="2022-03" db="EMBL/GenBank/DDBJ databases">
        <title>Draft title - Genomic analysis of global carrot germplasm unveils the trajectory of domestication and the origin of high carotenoid orange carrot.</title>
        <authorList>
            <person name="Iorizzo M."/>
            <person name="Ellison S."/>
            <person name="Senalik D."/>
            <person name="Macko-Podgorni A."/>
            <person name="Grzebelus D."/>
            <person name="Bostan H."/>
            <person name="Rolling W."/>
            <person name="Curaba J."/>
            <person name="Simon P."/>
        </authorList>
    </citation>
    <scope>NUCLEOTIDE SEQUENCE</scope>
    <source>
        <tissue evidence="3">Leaf</tissue>
    </source>
</reference>
<keyword evidence="1" id="KW-0808">Transferase</keyword>
<proteinExistence type="predicted"/>
<sequence length="481" mass="52395">MENPSPAINILEHCGISPSAEAITVTSLPLSFFDIMWLTFHPLGRVIFYDFPYSTTHFTQNVVPNLKTSLSLALKHFTPLAGNLIIPSNTDSNIDIGIRYMDGDSVSVTFAECTGAVNQFSGNHVRLADIMNPLVAQLPSGTCAEISGESCSVAPLIAVQVTVFPNQAICIGITNSHVVADGNTMFNFVRAWASIAKQLNICEAKPDTNDLIASGCFQIPCYDRSLIKDPYGLGPLFKKMRAAGGAGRMEQLMKQKEDSAPDSSKIKVRATFVITEANIQALKNKVLAKRPTLTHVSSFTAVCAYLWTCFAKTRATVWESAHDLDELQNFSFAMDSRPRLDPPLPASYFGNCLVACLGVQTGRVMIGDEGLAAAAEVLGNAISAKVKNGPMHGADKWMEEFAGIIRGEWYIGIAGSPKMDYYNNVDFGWGKALKFEFVEEPLSLSRCSNSKTDIEVSIILPKIEMDLFSTVFTQGLHNLHG</sequence>
<dbReference type="Pfam" id="PF02458">
    <property type="entry name" value="Transferase"/>
    <property type="match status" value="1"/>
</dbReference>
<dbReference type="Gramene" id="KZM91413">
    <property type="protein sequence ID" value="KZM91413"/>
    <property type="gene ID" value="DCAR_021222"/>
</dbReference>
<evidence type="ECO:0000256" key="1">
    <source>
        <dbReference type="ARBA" id="ARBA00022679"/>
    </source>
</evidence>
<dbReference type="PANTHER" id="PTHR31625">
    <property type="match status" value="1"/>
</dbReference>
<gene>
    <name evidence="3" type="ORF">DCAR_0625100</name>
</gene>
<accession>A0A161XF28</accession>
<dbReference type="EMBL" id="CP093348">
    <property type="protein sequence ID" value="WOH05680.1"/>
    <property type="molecule type" value="Genomic_DNA"/>
</dbReference>
<organism evidence="3 4">
    <name type="scientific">Daucus carota subsp. sativus</name>
    <name type="common">Carrot</name>
    <dbReference type="NCBI Taxonomy" id="79200"/>
    <lineage>
        <taxon>Eukaryota</taxon>
        <taxon>Viridiplantae</taxon>
        <taxon>Streptophyta</taxon>
        <taxon>Embryophyta</taxon>
        <taxon>Tracheophyta</taxon>
        <taxon>Spermatophyta</taxon>
        <taxon>Magnoliopsida</taxon>
        <taxon>eudicotyledons</taxon>
        <taxon>Gunneridae</taxon>
        <taxon>Pentapetalae</taxon>
        <taxon>asterids</taxon>
        <taxon>campanulids</taxon>
        <taxon>Apiales</taxon>
        <taxon>Apiaceae</taxon>
        <taxon>Apioideae</taxon>
        <taxon>Scandiceae</taxon>
        <taxon>Daucinae</taxon>
        <taxon>Daucus</taxon>
        <taxon>Daucus sect. Daucus</taxon>
    </lineage>
</organism>
<dbReference type="KEGG" id="dcr:108226738"/>
<dbReference type="Proteomes" id="UP000077755">
    <property type="component" value="Chromosome 6"/>
</dbReference>
<dbReference type="OrthoDB" id="1862401at2759"/>
<dbReference type="AlphaFoldDB" id="A0A161XF28"/>
<dbReference type="Gene3D" id="3.30.559.10">
    <property type="entry name" value="Chloramphenicol acetyltransferase-like domain"/>
    <property type="match status" value="2"/>
</dbReference>
<keyword evidence="4" id="KW-1185">Reference proteome</keyword>
<reference evidence="3" key="1">
    <citation type="journal article" date="2016" name="Nat. Genet.">
        <title>A high-quality carrot genome assembly provides new insights into carotenoid accumulation and asterid genome evolution.</title>
        <authorList>
            <person name="Iorizzo M."/>
            <person name="Ellison S."/>
            <person name="Senalik D."/>
            <person name="Zeng P."/>
            <person name="Satapoomin P."/>
            <person name="Huang J."/>
            <person name="Bowman M."/>
            <person name="Iovene M."/>
            <person name="Sanseverino W."/>
            <person name="Cavagnaro P."/>
            <person name="Yildiz M."/>
            <person name="Macko-Podgorni A."/>
            <person name="Moranska E."/>
            <person name="Grzebelus E."/>
            <person name="Grzebelus D."/>
            <person name="Ashrafi H."/>
            <person name="Zheng Z."/>
            <person name="Cheng S."/>
            <person name="Spooner D."/>
            <person name="Van Deynze A."/>
            <person name="Simon P."/>
        </authorList>
    </citation>
    <scope>NUCLEOTIDE SEQUENCE</scope>
    <source>
        <tissue evidence="3">Leaf</tissue>
    </source>
</reference>
<name>A0A161XF28_DAUCS</name>
<evidence type="ECO:0000256" key="2">
    <source>
        <dbReference type="ARBA" id="ARBA00023315"/>
    </source>
</evidence>
<dbReference type="OMA" id="TIDCRAR"/>
<evidence type="ECO:0000313" key="4">
    <source>
        <dbReference type="Proteomes" id="UP000077755"/>
    </source>
</evidence>
<dbReference type="GO" id="GO:0016747">
    <property type="term" value="F:acyltransferase activity, transferring groups other than amino-acyl groups"/>
    <property type="evidence" value="ECO:0007669"/>
    <property type="project" value="UniProtKB-ARBA"/>
</dbReference>
<evidence type="ECO:0000313" key="3">
    <source>
        <dbReference type="EMBL" id="WOH05680.1"/>
    </source>
</evidence>
<dbReference type="InterPro" id="IPR023213">
    <property type="entry name" value="CAT-like_dom_sf"/>
</dbReference>